<protein>
    <submittedName>
        <fullName evidence="1">Putative endodeoxyribonuclease</fullName>
    </submittedName>
</protein>
<dbReference type="EMBL" id="MT141381">
    <property type="protein sequence ID" value="QJA59708.1"/>
    <property type="molecule type" value="Genomic_DNA"/>
</dbReference>
<dbReference type="SUPFAM" id="SSF103084">
    <property type="entry name" value="Holliday junction resolvase RusA"/>
    <property type="match status" value="1"/>
</dbReference>
<dbReference type="Pfam" id="PF05866">
    <property type="entry name" value="RusA"/>
    <property type="match status" value="1"/>
</dbReference>
<accession>A0A6M3IR22</accession>
<gene>
    <name evidence="1" type="ORF">MM415B01245_0020</name>
</gene>
<dbReference type="GO" id="GO:0006281">
    <property type="term" value="P:DNA repair"/>
    <property type="evidence" value="ECO:0007669"/>
    <property type="project" value="InterPro"/>
</dbReference>
<sequence>MRSVTVTIGYPGSDISVNHYQGRRRDGGTYVKPQAKAFMNDLGWLLKTSHIEDWNMPISVTCSGKFKDKNNTPDLSNLSKCILDGIEELIGINDQNYRWHDGTITWDKDEEPTLTITVEEVEDA</sequence>
<organism evidence="1">
    <name type="scientific">viral metagenome</name>
    <dbReference type="NCBI Taxonomy" id="1070528"/>
    <lineage>
        <taxon>unclassified sequences</taxon>
        <taxon>metagenomes</taxon>
        <taxon>organismal metagenomes</taxon>
    </lineage>
</organism>
<dbReference type="GO" id="GO:0006310">
    <property type="term" value="P:DNA recombination"/>
    <property type="evidence" value="ECO:0007669"/>
    <property type="project" value="InterPro"/>
</dbReference>
<dbReference type="InterPro" id="IPR008822">
    <property type="entry name" value="Endonuclease_RusA-like"/>
</dbReference>
<dbReference type="GO" id="GO:0000287">
    <property type="term" value="F:magnesium ion binding"/>
    <property type="evidence" value="ECO:0007669"/>
    <property type="project" value="InterPro"/>
</dbReference>
<name>A0A6M3IR22_9ZZZZ</name>
<dbReference type="Gene3D" id="3.30.1330.70">
    <property type="entry name" value="Holliday junction resolvase RusA"/>
    <property type="match status" value="1"/>
</dbReference>
<reference evidence="1" key="1">
    <citation type="submission" date="2020-03" db="EMBL/GenBank/DDBJ databases">
        <title>The deep terrestrial virosphere.</title>
        <authorList>
            <person name="Holmfeldt K."/>
            <person name="Nilsson E."/>
            <person name="Simone D."/>
            <person name="Lopez-Fernandez M."/>
            <person name="Wu X."/>
            <person name="de Brujin I."/>
            <person name="Lundin D."/>
            <person name="Andersson A."/>
            <person name="Bertilsson S."/>
            <person name="Dopson M."/>
        </authorList>
    </citation>
    <scope>NUCLEOTIDE SEQUENCE</scope>
    <source>
        <strain evidence="1">MM415B01245</strain>
    </source>
</reference>
<dbReference type="AlphaFoldDB" id="A0A6M3IR22"/>
<evidence type="ECO:0000313" key="1">
    <source>
        <dbReference type="EMBL" id="QJA59708.1"/>
    </source>
</evidence>
<proteinExistence type="predicted"/>
<dbReference type="InterPro" id="IPR036614">
    <property type="entry name" value="RusA-like_sf"/>
</dbReference>